<dbReference type="EMBL" id="CP076676">
    <property type="protein sequence ID" value="UYO42018.1"/>
    <property type="molecule type" value="Genomic_DNA"/>
</dbReference>
<dbReference type="Pfam" id="PF22014">
    <property type="entry name" value="DUF6932"/>
    <property type="match status" value="1"/>
</dbReference>
<organism evidence="1 2">
    <name type="scientific">Rhodopseudomonas palustris</name>
    <dbReference type="NCBI Taxonomy" id="1076"/>
    <lineage>
        <taxon>Bacteria</taxon>
        <taxon>Pseudomonadati</taxon>
        <taxon>Pseudomonadota</taxon>
        <taxon>Alphaproteobacteria</taxon>
        <taxon>Hyphomicrobiales</taxon>
        <taxon>Nitrobacteraceae</taxon>
        <taxon>Rhodopseudomonas</taxon>
    </lineage>
</organism>
<dbReference type="AlphaFoldDB" id="A0AAX3E4Y5"/>
<accession>A0AAX3E4Y5</accession>
<gene>
    <name evidence="1" type="ORF">KQX62_06790</name>
</gene>
<dbReference type="InterPro" id="IPR053860">
    <property type="entry name" value="DUF6932"/>
</dbReference>
<protein>
    <submittedName>
        <fullName evidence="1">Uncharacterized protein</fullName>
    </submittedName>
</protein>
<dbReference type="Proteomes" id="UP001163166">
    <property type="component" value="Chromosome"/>
</dbReference>
<evidence type="ECO:0000313" key="2">
    <source>
        <dbReference type="Proteomes" id="UP001163166"/>
    </source>
</evidence>
<evidence type="ECO:0000313" key="1">
    <source>
        <dbReference type="EMBL" id="UYO42018.1"/>
    </source>
</evidence>
<reference evidence="1" key="1">
    <citation type="journal article" date="2022" name="Biol. Control">
        <title>In silico genomic analysis of Rhodopseudomonas palustris strains revealed potential biocontrol agents and crop yield enhancers.</title>
        <authorList>
            <person name="Surachat K."/>
            <person name="Kantachote D."/>
            <person name="Deachamag P."/>
            <person name="Wonglapsuwan M."/>
        </authorList>
    </citation>
    <scope>NUCLEOTIDE SEQUENCE</scope>
    <source>
        <strain evidence="1">TLS06</strain>
    </source>
</reference>
<name>A0AAX3E4Y5_RHOPL</name>
<proteinExistence type="predicted"/>
<sequence length="62" mass="6782">MLLDYANDRAAQKQKYGGEMFIATFIEAGCGKTFLDFFQVERHTGAQKGIILISAGIAQVTP</sequence>